<evidence type="ECO:0000313" key="1">
    <source>
        <dbReference type="EMBL" id="SFQ59187.1"/>
    </source>
</evidence>
<reference evidence="2" key="1">
    <citation type="submission" date="2016-10" db="EMBL/GenBank/DDBJ databases">
        <authorList>
            <person name="Varghese N."/>
            <person name="Submissions S."/>
        </authorList>
    </citation>
    <scope>NUCLEOTIDE SEQUENCE [LARGE SCALE GENOMIC DNA]</scope>
    <source>
        <strain evidence="2">OR362-8,ATCC BAA-1266,JCM 13504</strain>
    </source>
</reference>
<sequence>MLLGLNLALHAPFFWLLPNSAHVWRQCNTMAVARNPYEKGMNPLHPSVDRCLDTNGVTGANFPSYELLVAGSYQLFGFDTPQQLASPAWDGSARPYLKACVARGARFLYTNDTSTLDSPTVRPYLVRQVSCVGEFQVWALKLAQ</sequence>
<name>A0A1I5ZSL9_HYMAR</name>
<dbReference type="STRING" id="1227077.SAMN04515668_3164"/>
<dbReference type="Proteomes" id="UP000199029">
    <property type="component" value="Unassembled WGS sequence"/>
</dbReference>
<dbReference type="EMBL" id="FOXS01000004">
    <property type="protein sequence ID" value="SFQ59187.1"/>
    <property type="molecule type" value="Genomic_DNA"/>
</dbReference>
<accession>A0A1I5ZSL9</accession>
<protein>
    <submittedName>
        <fullName evidence="1">Uncharacterized protein</fullName>
    </submittedName>
</protein>
<dbReference type="AlphaFoldDB" id="A0A1I5ZSL9"/>
<evidence type="ECO:0000313" key="2">
    <source>
        <dbReference type="Proteomes" id="UP000199029"/>
    </source>
</evidence>
<organism evidence="1 2">
    <name type="scientific">Hymenobacter arizonensis</name>
    <name type="common">Siccationidurans arizonensis</name>
    <dbReference type="NCBI Taxonomy" id="1227077"/>
    <lineage>
        <taxon>Bacteria</taxon>
        <taxon>Pseudomonadati</taxon>
        <taxon>Bacteroidota</taxon>
        <taxon>Cytophagia</taxon>
        <taxon>Cytophagales</taxon>
        <taxon>Hymenobacteraceae</taxon>
        <taxon>Hymenobacter</taxon>
    </lineage>
</organism>
<proteinExistence type="predicted"/>
<gene>
    <name evidence="1" type="ORF">SAMN04515668_3164</name>
</gene>
<dbReference type="RefSeq" id="WP_092675550.1">
    <property type="nucleotide sequence ID" value="NZ_FOXS01000004.1"/>
</dbReference>
<keyword evidence="2" id="KW-1185">Reference proteome</keyword>
<dbReference type="OrthoDB" id="1112848at2"/>